<gene>
    <name evidence="1" type="ORF">PHM1_232</name>
</gene>
<evidence type="ECO:0000313" key="2">
    <source>
        <dbReference type="Proteomes" id="UP000006530"/>
    </source>
</evidence>
<dbReference type="GeneID" id="10327145"/>
<dbReference type="KEGG" id="vg:10327145"/>
<reference evidence="1 2" key="1">
    <citation type="journal article" date="2010" name="Environ. Microbiol.">
        <title>Genomic analysis of oceanic cyanobacterial myoviruses compared with T4-like myoviruses from diverse hosts and environments.</title>
        <authorList>
            <person name="Sullivan M.B."/>
            <person name="Huang K.H."/>
            <person name="Ignacio-Espinoza J.C."/>
            <person name="Berlin A.M."/>
            <person name="Kelly L."/>
            <person name="Weigele P.R."/>
            <person name="DeFrancesco A.S."/>
            <person name="Kern S.E."/>
            <person name="Thompson L.R."/>
            <person name="Young S."/>
            <person name="Yandava C."/>
            <person name="Fu R."/>
            <person name="Krastins B."/>
            <person name="Chase M."/>
            <person name="Sarracino D."/>
            <person name="Osburne M.S."/>
            <person name="Henn M.R."/>
            <person name="Chisholm S.W."/>
        </authorList>
    </citation>
    <scope>NUCLEOTIDE SEQUENCE [LARGE SCALE GENOMIC DNA]</scope>
    <source>
        <strain evidence="1">M4-247</strain>
    </source>
</reference>
<protein>
    <submittedName>
        <fullName evidence="1">Uncharacterized protein</fullName>
    </submittedName>
</protein>
<sequence>MLPRSRRRRKPSWFDRTFFIFRWSIRLRIDLLRNANGN</sequence>
<dbReference type="RefSeq" id="YP_004322657.1">
    <property type="nucleotide sequence ID" value="NC_015280.1"/>
</dbReference>
<dbReference type="EMBL" id="GU071101">
    <property type="protein sequence ID" value="ADO98856.1"/>
    <property type="molecule type" value="Genomic_DNA"/>
</dbReference>
<organism evidence="1 2">
    <name type="scientific">Prochlorococcus phage P-HM1</name>
    <dbReference type="NCBI Taxonomy" id="445700"/>
    <lineage>
        <taxon>Viruses</taxon>
        <taxon>Duplodnaviria</taxon>
        <taxon>Heunggongvirae</taxon>
        <taxon>Uroviricota</taxon>
        <taxon>Caudoviricetes</taxon>
        <taxon>Eurybiavirus</taxon>
        <taxon>Eurybiavirus PHM2</taxon>
    </lineage>
</organism>
<keyword evidence="2" id="KW-1185">Reference proteome</keyword>
<dbReference type="OrthoDB" id="40077at10239"/>
<dbReference type="Proteomes" id="UP000006530">
    <property type="component" value="Segment"/>
</dbReference>
<evidence type="ECO:0000313" key="1">
    <source>
        <dbReference type="EMBL" id="ADO98856.1"/>
    </source>
</evidence>
<proteinExistence type="predicted"/>
<accession>E3SN63</accession>
<name>E3SN63_9CAUD</name>